<protein>
    <submittedName>
        <fullName evidence="3">(rape) hypothetical protein</fullName>
    </submittedName>
</protein>
<name>A0A816LRA6_BRANA</name>
<feature type="region of interest" description="Disordered" evidence="1">
    <location>
        <begin position="53"/>
        <end position="85"/>
    </location>
</feature>
<accession>A0A816LRA6</accession>
<sequence length="102" mass="11255">MSLATVPCNSVCTFVFFFHIQAYQLIKLSMIFYLRDFRDAYWRSANTVNGLGLSGGENGGYEGTAFRRDGKRSPTGLRSSAIPSHSILGPYVAPGPFLRSLQ</sequence>
<dbReference type="AlphaFoldDB" id="A0A816LRA6"/>
<dbReference type="EMBL" id="HG994369">
    <property type="protein sequence ID" value="CAF1936983.1"/>
    <property type="molecule type" value="Genomic_DNA"/>
</dbReference>
<reference evidence="3" key="1">
    <citation type="submission" date="2021-01" db="EMBL/GenBank/DDBJ databases">
        <authorList>
            <consortium name="Genoscope - CEA"/>
            <person name="William W."/>
        </authorList>
    </citation>
    <scope>NUCLEOTIDE SEQUENCE</scope>
</reference>
<keyword evidence="2" id="KW-0472">Membrane</keyword>
<feature type="transmembrane region" description="Helical" evidence="2">
    <location>
        <begin position="14"/>
        <end position="34"/>
    </location>
</feature>
<dbReference type="Proteomes" id="UP001295469">
    <property type="component" value="Chromosome C05"/>
</dbReference>
<evidence type="ECO:0000256" key="2">
    <source>
        <dbReference type="SAM" id="Phobius"/>
    </source>
</evidence>
<evidence type="ECO:0000256" key="1">
    <source>
        <dbReference type="SAM" id="MobiDB-lite"/>
    </source>
</evidence>
<evidence type="ECO:0000313" key="3">
    <source>
        <dbReference type="EMBL" id="CAF1936983.1"/>
    </source>
</evidence>
<feature type="compositionally biased region" description="Gly residues" evidence="1">
    <location>
        <begin position="53"/>
        <end position="62"/>
    </location>
</feature>
<keyword evidence="2" id="KW-0812">Transmembrane</keyword>
<keyword evidence="2" id="KW-1133">Transmembrane helix</keyword>
<gene>
    <name evidence="3" type="ORF">DARMORV10_C05P60470.1</name>
</gene>
<proteinExistence type="predicted"/>
<organism evidence="3">
    <name type="scientific">Brassica napus</name>
    <name type="common">Rape</name>
    <dbReference type="NCBI Taxonomy" id="3708"/>
    <lineage>
        <taxon>Eukaryota</taxon>
        <taxon>Viridiplantae</taxon>
        <taxon>Streptophyta</taxon>
        <taxon>Embryophyta</taxon>
        <taxon>Tracheophyta</taxon>
        <taxon>Spermatophyta</taxon>
        <taxon>Magnoliopsida</taxon>
        <taxon>eudicotyledons</taxon>
        <taxon>Gunneridae</taxon>
        <taxon>Pentapetalae</taxon>
        <taxon>rosids</taxon>
        <taxon>malvids</taxon>
        <taxon>Brassicales</taxon>
        <taxon>Brassicaceae</taxon>
        <taxon>Brassiceae</taxon>
        <taxon>Brassica</taxon>
    </lineage>
</organism>